<evidence type="ECO:0000256" key="3">
    <source>
        <dbReference type="ARBA" id="ARBA00022692"/>
    </source>
</evidence>
<organism evidence="7 8">
    <name type="scientific">Enterovibrio coralii</name>
    <dbReference type="NCBI Taxonomy" id="294935"/>
    <lineage>
        <taxon>Bacteria</taxon>
        <taxon>Pseudomonadati</taxon>
        <taxon>Pseudomonadota</taxon>
        <taxon>Gammaproteobacteria</taxon>
        <taxon>Vibrionales</taxon>
        <taxon>Vibrionaceae</taxon>
        <taxon>Enterovibrio</taxon>
    </lineage>
</organism>
<keyword evidence="5 6" id="KW-0472">Membrane</keyword>
<evidence type="ECO:0000256" key="2">
    <source>
        <dbReference type="ARBA" id="ARBA00022475"/>
    </source>
</evidence>
<dbReference type="Proteomes" id="UP000070529">
    <property type="component" value="Unassembled WGS sequence"/>
</dbReference>
<evidence type="ECO:0000256" key="4">
    <source>
        <dbReference type="ARBA" id="ARBA00022989"/>
    </source>
</evidence>
<comment type="caution">
    <text evidence="7">The sequence shown here is derived from an EMBL/GenBank/DDBJ whole genome shotgun (WGS) entry which is preliminary data.</text>
</comment>
<dbReference type="EMBL" id="LNTY01000032">
    <property type="protein sequence ID" value="KXF81990.1"/>
    <property type="molecule type" value="Genomic_DNA"/>
</dbReference>
<keyword evidence="3 6" id="KW-0812">Transmembrane</keyword>
<reference evidence="7 8" key="1">
    <citation type="submission" date="2015-11" db="EMBL/GenBank/DDBJ databases">
        <title>Genomic Taxonomy of the Vibrionaceae.</title>
        <authorList>
            <person name="Gomez-Gil B."/>
            <person name="Enciso-Ibarra J."/>
        </authorList>
    </citation>
    <scope>NUCLEOTIDE SEQUENCE [LARGE SCALE GENOMIC DNA]</scope>
    <source>
        <strain evidence="7 8">CAIM 912</strain>
    </source>
</reference>
<dbReference type="RefSeq" id="WP_067415195.1">
    <property type="nucleotide sequence ID" value="NZ_LNTY01000032.1"/>
</dbReference>
<protein>
    <submittedName>
        <fullName evidence="7">Antiholin LrgA</fullName>
    </submittedName>
</protein>
<name>A0A135I963_9GAMM</name>
<accession>A0A135I963</accession>
<evidence type="ECO:0000313" key="7">
    <source>
        <dbReference type="EMBL" id="KXF81990.1"/>
    </source>
</evidence>
<feature type="transmembrane region" description="Helical" evidence="6">
    <location>
        <begin position="87"/>
        <end position="107"/>
    </location>
</feature>
<evidence type="ECO:0000256" key="5">
    <source>
        <dbReference type="ARBA" id="ARBA00023136"/>
    </source>
</evidence>
<keyword evidence="2" id="KW-1003">Cell membrane</keyword>
<dbReference type="PANTHER" id="PTHR33931:SF5">
    <property type="entry name" value="UPF0299 MEMBRANE PROTEIN YOHJ"/>
    <property type="match status" value="1"/>
</dbReference>
<keyword evidence="8" id="KW-1185">Reference proteome</keyword>
<evidence type="ECO:0000313" key="8">
    <source>
        <dbReference type="Proteomes" id="UP000070529"/>
    </source>
</evidence>
<sequence length="115" mass="12678">MKYLLGLVLIFVYYLIGTLLTKALNLPMPSSIISMLLLFVSLTSGIVPARWVKDACTLLITVMPLFFIPASMGLMDHFHLLISESMPLLGATLVSSVTVLVVMSKVLDRLHKEAE</sequence>
<dbReference type="GO" id="GO:0005886">
    <property type="term" value="C:plasma membrane"/>
    <property type="evidence" value="ECO:0007669"/>
    <property type="project" value="UniProtKB-SubCell"/>
</dbReference>
<gene>
    <name evidence="7" type="ORF">ATN88_18755</name>
</gene>
<feature type="transmembrane region" description="Helical" evidence="6">
    <location>
        <begin position="31"/>
        <end position="49"/>
    </location>
</feature>
<comment type="subcellular location">
    <subcellularLocation>
        <location evidence="1">Cell membrane</location>
        <topology evidence="1">Multi-pass membrane protein</topology>
    </subcellularLocation>
</comment>
<dbReference type="InterPro" id="IPR005538">
    <property type="entry name" value="LrgA/CidA"/>
</dbReference>
<proteinExistence type="predicted"/>
<evidence type="ECO:0000256" key="6">
    <source>
        <dbReference type="SAM" id="Phobius"/>
    </source>
</evidence>
<keyword evidence="4 6" id="KW-1133">Transmembrane helix</keyword>
<dbReference type="Pfam" id="PF03788">
    <property type="entry name" value="LrgA"/>
    <property type="match status" value="1"/>
</dbReference>
<dbReference type="STRING" id="294935.ATN88_18755"/>
<dbReference type="OrthoDB" id="385012at2"/>
<dbReference type="PANTHER" id="PTHR33931">
    <property type="entry name" value="HOLIN-LIKE PROTEIN CIDA-RELATED"/>
    <property type="match status" value="1"/>
</dbReference>
<dbReference type="AlphaFoldDB" id="A0A135I963"/>
<evidence type="ECO:0000256" key="1">
    <source>
        <dbReference type="ARBA" id="ARBA00004651"/>
    </source>
</evidence>
<feature type="transmembrane region" description="Helical" evidence="6">
    <location>
        <begin position="56"/>
        <end position="75"/>
    </location>
</feature>